<name>A0ABW3YFQ0_9ACTN</name>
<comment type="caution">
    <text evidence="3">The sequence shown here is derived from an EMBL/GenBank/DDBJ whole genome shotgun (WGS) entry which is preliminary data.</text>
</comment>
<feature type="repeat" description="TPR" evidence="1">
    <location>
        <begin position="677"/>
        <end position="710"/>
    </location>
</feature>
<feature type="repeat" description="TPR" evidence="1">
    <location>
        <begin position="597"/>
        <end position="630"/>
    </location>
</feature>
<dbReference type="InterPro" id="IPR011990">
    <property type="entry name" value="TPR-like_helical_dom_sf"/>
</dbReference>
<dbReference type="SUPFAM" id="SSF52540">
    <property type="entry name" value="P-loop containing nucleoside triphosphate hydrolases"/>
    <property type="match status" value="1"/>
</dbReference>
<keyword evidence="3" id="KW-0067">ATP-binding</keyword>
<dbReference type="PRINTS" id="PR00364">
    <property type="entry name" value="DISEASERSIST"/>
</dbReference>
<evidence type="ECO:0000313" key="3">
    <source>
        <dbReference type="EMBL" id="MFD1322558.1"/>
    </source>
</evidence>
<dbReference type="SMART" id="SM00028">
    <property type="entry name" value="TPR"/>
    <property type="match status" value="5"/>
</dbReference>
<dbReference type="Pfam" id="PF00931">
    <property type="entry name" value="NB-ARC"/>
    <property type="match status" value="1"/>
</dbReference>
<evidence type="ECO:0000256" key="1">
    <source>
        <dbReference type="PROSITE-ProRule" id="PRU00339"/>
    </source>
</evidence>
<keyword evidence="3" id="KW-0547">Nucleotide-binding</keyword>
<feature type="repeat" description="TPR" evidence="1">
    <location>
        <begin position="637"/>
        <end position="670"/>
    </location>
</feature>
<accession>A0ABW3YFQ0</accession>
<sequence>MAARGKPGRPKKQINVGTSPVADFALSLRRLRADAGSPTYRQMSERVHYAHNVLSQADSGYRLPTDEVLEAYVTACGGDTVLWRQRLRQAREAMAPRPDSAPLRITRTLTADRADFTGRATELGYLYTLLPTPESPPATVVVSGLGGVGKTALAVHAAHKLSPYFPDIQLQVDLLGFGPSCQPPADPASVLADLLVVLGVPTDQIPTSPQARAALYRDRLAGRRALILLDDVANEGQVRPLLPGSPGCFVLVTSRSRLTGLDDAQHLVLDTFPPRDALTLFTRIVGEPRRLAEPAVATEICELVGGLAIAITVVGGRLKARPAWSLESLARSLRDEHARLAELETGDRSVQAAFNVSYHPLTEQTRRVFRLLAVHPGEDVTVESVAALADLDLATASRTMECLLDVSLVQQASPGRYRMHDLVRAYARERGRGEDPPEVRREALHRVISWYLHSAHSARALLYPGIRPLPLADGTTPRNPLAFDDHQAALAWCEAERAALTAAVAAAASNDLPDLAWQLPRVLLEFYDLRKHWNDWIDTHQVALAAATRAADPAARAHILHGLGGAYRHLDRYEEALDHCREALTLWRQTDDRSGEAGTLNFLGVVYRNLMRYDESVETYRRGLQLYREIGYRYGEGIILNNLGDVCREWGRFEEAIDYFQQAVPLRRETGHRFGEGHTYDGLGATHLAVGDLDRALPLLRRALEIRRDIGDRWGTAETLDTLGRAHRALGEDRTALDCWAESAAIFDQLDAARAAAVRGRAGRSASVGTLRPVGA</sequence>
<evidence type="ECO:0000313" key="4">
    <source>
        <dbReference type="Proteomes" id="UP001597260"/>
    </source>
</evidence>
<gene>
    <name evidence="3" type="ORF">ACFQ4H_15785</name>
</gene>
<dbReference type="RefSeq" id="WP_377571688.1">
    <property type="nucleotide sequence ID" value="NZ_JBHTMP010000021.1"/>
</dbReference>
<dbReference type="GO" id="GO:0005524">
    <property type="term" value="F:ATP binding"/>
    <property type="evidence" value="ECO:0007669"/>
    <property type="project" value="UniProtKB-KW"/>
</dbReference>
<reference evidence="4" key="1">
    <citation type="journal article" date="2019" name="Int. J. Syst. Evol. Microbiol.">
        <title>The Global Catalogue of Microorganisms (GCM) 10K type strain sequencing project: providing services to taxonomists for standard genome sequencing and annotation.</title>
        <authorList>
            <consortium name="The Broad Institute Genomics Platform"/>
            <consortium name="The Broad Institute Genome Sequencing Center for Infectious Disease"/>
            <person name="Wu L."/>
            <person name="Ma J."/>
        </authorList>
    </citation>
    <scope>NUCLEOTIDE SEQUENCE [LARGE SCALE GENOMIC DNA]</scope>
    <source>
        <strain evidence="4">JCM 31037</strain>
    </source>
</reference>
<dbReference type="Pfam" id="PF13374">
    <property type="entry name" value="TPR_10"/>
    <property type="match status" value="1"/>
</dbReference>
<dbReference type="SUPFAM" id="SSF46785">
    <property type="entry name" value="Winged helix' DNA-binding domain"/>
    <property type="match status" value="1"/>
</dbReference>
<dbReference type="InterPro" id="IPR027417">
    <property type="entry name" value="P-loop_NTPase"/>
</dbReference>
<feature type="domain" description="NB-ARC" evidence="2">
    <location>
        <begin position="138"/>
        <end position="287"/>
    </location>
</feature>
<dbReference type="InterPro" id="IPR019734">
    <property type="entry name" value="TPR_rpt"/>
</dbReference>
<dbReference type="InterPro" id="IPR036388">
    <property type="entry name" value="WH-like_DNA-bd_sf"/>
</dbReference>
<dbReference type="Gene3D" id="1.25.40.10">
    <property type="entry name" value="Tetratricopeptide repeat domain"/>
    <property type="match status" value="1"/>
</dbReference>
<dbReference type="InterPro" id="IPR002182">
    <property type="entry name" value="NB-ARC"/>
</dbReference>
<dbReference type="PANTHER" id="PTHR47691">
    <property type="entry name" value="REGULATOR-RELATED"/>
    <property type="match status" value="1"/>
</dbReference>
<dbReference type="Proteomes" id="UP001597260">
    <property type="component" value="Unassembled WGS sequence"/>
</dbReference>
<dbReference type="EMBL" id="JBHTMP010000021">
    <property type="protein sequence ID" value="MFD1322558.1"/>
    <property type="molecule type" value="Genomic_DNA"/>
</dbReference>
<keyword evidence="4" id="KW-1185">Reference proteome</keyword>
<dbReference type="Gene3D" id="1.10.10.10">
    <property type="entry name" value="Winged helix-like DNA-binding domain superfamily/Winged helix DNA-binding domain"/>
    <property type="match status" value="1"/>
</dbReference>
<dbReference type="PANTHER" id="PTHR47691:SF3">
    <property type="entry name" value="HTH-TYPE TRANSCRIPTIONAL REGULATOR RV0890C-RELATED"/>
    <property type="match status" value="1"/>
</dbReference>
<proteinExistence type="predicted"/>
<dbReference type="InterPro" id="IPR036390">
    <property type="entry name" value="WH_DNA-bd_sf"/>
</dbReference>
<dbReference type="Pfam" id="PF13424">
    <property type="entry name" value="TPR_12"/>
    <property type="match status" value="2"/>
</dbReference>
<feature type="repeat" description="TPR" evidence="1">
    <location>
        <begin position="557"/>
        <end position="590"/>
    </location>
</feature>
<keyword evidence="1" id="KW-0802">TPR repeat</keyword>
<dbReference type="SUPFAM" id="SSF48452">
    <property type="entry name" value="TPR-like"/>
    <property type="match status" value="1"/>
</dbReference>
<organism evidence="3 4">
    <name type="scientific">Micromonospora sonneratiae</name>
    <dbReference type="NCBI Taxonomy" id="1184706"/>
    <lineage>
        <taxon>Bacteria</taxon>
        <taxon>Bacillati</taxon>
        <taxon>Actinomycetota</taxon>
        <taxon>Actinomycetes</taxon>
        <taxon>Micromonosporales</taxon>
        <taxon>Micromonosporaceae</taxon>
        <taxon>Micromonospora</taxon>
    </lineage>
</organism>
<evidence type="ECO:0000259" key="2">
    <source>
        <dbReference type="Pfam" id="PF00931"/>
    </source>
</evidence>
<dbReference type="Gene3D" id="3.40.50.300">
    <property type="entry name" value="P-loop containing nucleotide triphosphate hydrolases"/>
    <property type="match status" value="1"/>
</dbReference>
<dbReference type="PROSITE" id="PS50005">
    <property type="entry name" value="TPR"/>
    <property type="match status" value="4"/>
</dbReference>
<protein>
    <submittedName>
        <fullName evidence="3">ATP-binding protein</fullName>
    </submittedName>
</protein>